<dbReference type="FunFam" id="3.30.70.270:FF:000001">
    <property type="entry name" value="Diguanylate cyclase domain protein"/>
    <property type="match status" value="1"/>
</dbReference>
<dbReference type="CDD" id="cd00130">
    <property type="entry name" value="PAS"/>
    <property type="match status" value="1"/>
</dbReference>
<dbReference type="EMBL" id="UOFI01000132">
    <property type="protein sequence ID" value="VAW68540.1"/>
    <property type="molecule type" value="Genomic_DNA"/>
</dbReference>
<dbReference type="InterPro" id="IPR000014">
    <property type="entry name" value="PAS"/>
</dbReference>
<accession>A0A3B0XUX0</accession>
<evidence type="ECO:0000259" key="1">
    <source>
        <dbReference type="PROSITE" id="PS50112"/>
    </source>
</evidence>
<evidence type="ECO:0000259" key="2">
    <source>
        <dbReference type="PROSITE" id="PS50887"/>
    </source>
</evidence>
<protein>
    <submittedName>
        <fullName evidence="3">Diguanylate cyclase/phosphodiesterase (GGDEF &amp; EAL domains) with PAS/PAC sensor(S)</fullName>
    </submittedName>
</protein>
<name>A0A3B0XUX0_9ZZZZ</name>
<dbReference type="InterPro" id="IPR043128">
    <property type="entry name" value="Rev_trsase/Diguanyl_cyclase"/>
</dbReference>
<dbReference type="SMART" id="SM00091">
    <property type="entry name" value="PAS"/>
    <property type="match status" value="1"/>
</dbReference>
<dbReference type="InterPro" id="IPR029787">
    <property type="entry name" value="Nucleotide_cyclase"/>
</dbReference>
<dbReference type="SUPFAM" id="SSF55073">
    <property type="entry name" value="Nucleotide cyclase"/>
    <property type="match status" value="1"/>
</dbReference>
<dbReference type="InterPro" id="IPR035965">
    <property type="entry name" value="PAS-like_dom_sf"/>
</dbReference>
<dbReference type="CDD" id="cd01949">
    <property type="entry name" value="GGDEF"/>
    <property type="match status" value="1"/>
</dbReference>
<dbReference type="Pfam" id="PF13426">
    <property type="entry name" value="PAS_9"/>
    <property type="match status" value="1"/>
</dbReference>
<dbReference type="AlphaFoldDB" id="A0A3B0XUX0"/>
<evidence type="ECO:0000313" key="3">
    <source>
        <dbReference type="EMBL" id="VAW68540.1"/>
    </source>
</evidence>
<feature type="domain" description="GGDEF" evidence="2">
    <location>
        <begin position="162"/>
        <end position="296"/>
    </location>
</feature>
<dbReference type="SUPFAM" id="SSF55785">
    <property type="entry name" value="PYP-like sensor domain (PAS domain)"/>
    <property type="match status" value="1"/>
</dbReference>
<dbReference type="InterPro" id="IPR000160">
    <property type="entry name" value="GGDEF_dom"/>
</dbReference>
<dbReference type="SMART" id="SM00267">
    <property type="entry name" value="GGDEF"/>
    <property type="match status" value="1"/>
</dbReference>
<dbReference type="InterPro" id="IPR052155">
    <property type="entry name" value="Biofilm_reg_signaling"/>
</dbReference>
<dbReference type="PROSITE" id="PS50887">
    <property type="entry name" value="GGDEF"/>
    <property type="match status" value="1"/>
</dbReference>
<dbReference type="PROSITE" id="PS50112">
    <property type="entry name" value="PAS"/>
    <property type="match status" value="1"/>
</dbReference>
<dbReference type="Pfam" id="PF00990">
    <property type="entry name" value="GGDEF"/>
    <property type="match status" value="1"/>
</dbReference>
<reference evidence="3" key="1">
    <citation type="submission" date="2018-06" db="EMBL/GenBank/DDBJ databases">
        <authorList>
            <person name="Zhirakovskaya E."/>
        </authorList>
    </citation>
    <scope>NUCLEOTIDE SEQUENCE</scope>
</reference>
<organism evidence="3">
    <name type="scientific">hydrothermal vent metagenome</name>
    <dbReference type="NCBI Taxonomy" id="652676"/>
    <lineage>
        <taxon>unclassified sequences</taxon>
        <taxon>metagenomes</taxon>
        <taxon>ecological metagenomes</taxon>
    </lineage>
</organism>
<gene>
    <name evidence="3" type="ORF">MNBD_GAMMA09-3176</name>
</gene>
<dbReference type="PANTHER" id="PTHR44757">
    <property type="entry name" value="DIGUANYLATE CYCLASE DGCP"/>
    <property type="match status" value="1"/>
</dbReference>
<dbReference type="PANTHER" id="PTHR44757:SF2">
    <property type="entry name" value="BIOFILM ARCHITECTURE MAINTENANCE PROTEIN MBAA"/>
    <property type="match status" value="1"/>
</dbReference>
<feature type="domain" description="PAS" evidence="1">
    <location>
        <begin position="8"/>
        <end position="77"/>
    </location>
</feature>
<dbReference type="NCBIfam" id="TIGR00229">
    <property type="entry name" value="sensory_box"/>
    <property type="match status" value="1"/>
</dbReference>
<dbReference type="Gene3D" id="3.30.450.20">
    <property type="entry name" value="PAS domain"/>
    <property type="match status" value="1"/>
</dbReference>
<dbReference type="Gene3D" id="3.30.70.270">
    <property type="match status" value="1"/>
</dbReference>
<proteinExistence type="predicted"/>
<dbReference type="NCBIfam" id="TIGR00254">
    <property type="entry name" value="GGDEF"/>
    <property type="match status" value="1"/>
</dbReference>
<sequence>MSKTQPLPDSTFLTIINASPIGMLLANKKGIITFSNPQAESIFGYTHSEFKEITVNQLVPDKLRKLHEQMRSDFNHSPTPRAMAYGRTLPAVTRNGVEIQVQLGLTPLKTDNEDAVLISIIDISNQILKVASYHDALTGLANRNLFKELASNLQSLSIRNKTSLSLLFLDLDGFKKVNDQSGHATGDRVLCQVASILTQSIRKNDIASRIGGDEFVLCFYDIKDIEHLQTLARNLIKQVTSIRKVDGHNVKIGASIGAIMAPNPLNMSIEDMIKSADRLMYSAKKAGKGQAISELQ</sequence>